<keyword evidence="2 4" id="KW-0479">Metal-binding</keyword>
<dbReference type="PANTHER" id="PTHR35008:SF8">
    <property type="entry name" value="ALCOHOL DEHYDROGENASE CYTOCHROME C SUBUNIT"/>
    <property type="match status" value="1"/>
</dbReference>
<dbReference type="InterPro" id="IPR051459">
    <property type="entry name" value="Cytochrome_c-type_DH"/>
</dbReference>
<organism evidence="7 8">
    <name type="scientific">Flavobacterium kayseriense</name>
    <dbReference type="NCBI Taxonomy" id="2764714"/>
    <lineage>
        <taxon>Bacteria</taxon>
        <taxon>Pseudomonadati</taxon>
        <taxon>Bacteroidota</taxon>
        <taxon>Flavobacteriia</taxon>
        <taxon>Flavobacteriales</taxon>
        <taxon>Flavobacteriaceae</taxon>
        <taxon>Flavobacterium</taxon>
    </lineage>
</organism>
<gene>
    <name evidence="7" type="ORF">H8R23_03480</name>
</gene>
<evidence type="ECO:0000313" key="7">
    <source>
        <dbReference type="EMBL" id="MBC5840456.1"/>
    </source>
</evidence>
<dbReference type="InterPro" id="IPR009056">
    <property type="entry name" value="Cyt_c-like_dom"/>
</dbReference>
<protein>
    <submittedName>
        <fullName evidence="7">Cytochrome c</fullName>
    </submittedName>
</protein>
<dbReference type="Gene3D" id="1.10.760.10">
    <property type="entry name" value="Cytochrome c-like domain"/>
    <property type="match status" value="1"/>
</dbReference>
<evidence type="ECO:0000256" key="2">
    <source>
        <dbReference type="ARBA" id="ARBA00022723"/>
    </source>
</evidence>
<evidence type="ECO:0000256" key="5">
    <source>
        <dbReference type="SAM" id="SignalP"/>
    </source>
</evidence>
<feature type="domain" description="Cytochrome c" evidence="6">
    <location>
        <begin position="48"/>
        <end position="136"/>
    </location>
</feature>
<evidence type="ECO:0000256" key="1">
    <source>
        <dbReference type="ARBA" id="ARBA00022617"/>
    </source>
</evidence>
<dbReference type="PANTHER" id="PTHR35008">
    <property type="entry name" value="BLL4482 PROTEIN-RELATED"/>
    <property type="match status" value="1"/>
</dbReference>
<feature type="chain" id="PRO_5046500722" evidence="5">
    <location>
        <begin position="20"/>
        <end position="154"/>
    </location>
</feature>
<dbReference type="PROSITE" id="PS51007">
    <property type="entry name" value="CYTC"/>
    <property type="match status" value="1"/>
</dbReference>
<reference evidence="7 8" key="1">
    <citation type="submission" date="2020-08" db="EMBL/GenBank/DDBJ databases">
        <title>Description of novel Flavobacterium F-380 isolate.</title>
        <authorList>
            <person name="Saticioglu I.B."/>
            <person name="Duman M."/>
            <person name="Altun S."/>
        </authorList>
    </citation>
    <scope>NUCLEOTIDE SEQUENCE [LARGE SCALE GENOMIC DNA]</scope>
    <source>
        <strain evidence="7 8">F-380</strain>
    </source>
</reference>
<dbReference type="SUPFAM" id="SSF46626">
    <property type="entry name" value="Cytochrome c"/>
    <property type="match status" value="1"/>
</dbReference>
<feature type="signal peptide" evidence="5">
    <location>
        <begin position="1"/>
        <end position="19"/>
    </location>
</feature>
<evidence type="ECO:0000313" key="8">
    <source>
        <dbReference type="Proteomes" id="UP000629963"/>
    </source>
</evidence>
<evidence type="ECO:0000256" key="4">
    <source>
        <dbReference type="PROSITE-ProRule" id="PRU00433"/>
    </source>
</evidence>
<keyword evidence="8" id="KW-1185">Reference proteome</keyword>
<dbReference type="InterPro" id="IPR036909">
    <property type="entry name" value="Cyt_c-like_dom_sf"/>
</dbReference>
<keyword evidence="3 4" id="KW-0408">Iron</keyword>
<keyword evidence="5" id="KW-0732">Signal</keyword>
<dbReference type="EMBL" id="JACRUJ010000001">
    <property type="protein sequence ID" value="MBC5840456.1"/>
    <property type="molecule type" value="Genomic_DNA"/>
</dbReference>
<evidence type="ECO:0000259" key="6">
    <source>
        <dbReference type="PROSITE" id="PS51007"/>
    </source>
</evidence>
<sequence>MIVSKISVTLAVIASTAFTLVSSSLSSTVATNYTTLPTKINQQTDLQKSIANGKEVYADFCMQCHKATGNGSGGSYPPLDGSDWLKNKRTESIHAVKYGIKGAIVVNGKKFSSMMPPMGLSDEEVADVMNYIMNSWSNKQAKMVTVAEVASVKK</sequence>
<accession>A0ABR7J4U0</accession>
<evidence type="ECO:0000256" key="3">
    <source>
        <dbReference type="ARBA" id="ARBA00023004"/>
    </source>
</evidence>
<proteinExistence type="predicted"/>
<dbReference type="Pfam" id="PF00034">
    <property type="entry name" value="Cytochrom_C"/>
    <property type="match status" value="1"/>
</dbReference>
<keyword evidence="1 4" id="KW-0349">Heme</keyword>
<dbReference type="Proteomes" id="UP000629963">
    <property type="component" value="Unassembled WGS sequence"/>
</dbReference>
<comment type="caution">
    <text evidence="7">The sequence shown here is derived from an EMBL/GenBank/DDBJ whole genome shotgun (WGS) entry which is preliminary data.</text>
</comment>
<name>A0ABR7J4U0_9FLAO</name>
<dbReference type="RefSeq" id="WP_187009031.1">
    <property type="nucleotide sequence ID" value="NZ_JACRUI010000001.1"/>
</dbReference>